<comment type="function">
    <text evidence="3">Catalyzes the removal of elemental sulfur atoms from cysteine to produce alanine. Seems to participate in the biosynthesis of the nitrogenase metalloclusters by providing the inorganic sulfur required for the Fe-S core formation.</text>
</comment>
<dbReference type="PIRSF" id="PIRSF005572">
    <property type="entry name" value="NifS"/>
    <property type="match status" value="1"/>
</dbReference>
<dbReference type="InterPro" id="IPR000192">
    <property type="entry name" value="Aminotrans_V_dom"/>
</dbReference>
<evidence type="ECO:0000256" key="5">
    <source>
        <dbReference type="ARBA" id="ARBA00012239"/>
    </source>
</evidence>
<dbReference type="InterPro" id="IPR020578">
    <property type="entry name" value="Aminotrans_V_PyrdxlP_BS"/>
</dbReference>
<evidence type="ECO:0000256" key="11">
    <source>
        <dbReference type="RuleBase" id="RU004506"/>
    </source>
</evidence>
<sequence>MSFDVESLRAQFPILSRQVNGKPLIYLDSAASAQKPRAVIEAMTRAMEHAYANVHRGLHTLANETTEAYEQARKSLARFINAAEGEIVFTKGATEAINLVAAGLGQSLKAGDEIVLTEMEHHANIVPWHFLRERLGVVLKFVPVHDDGALAIDAYRHMLTERTRLVGVSHMSNVLGTVNPVAEITRLAHAAGALVLVDGCQSVVHMPVDVKALDVDFYAFSGHKLYGPTGIGALYGKAEALAALPPYQGGGEMIGSVSLEAITYADPPHRFEAGTPAILEAIGLGAAIEWLMAQDREAIAAHEHRLYARVREGLAGANWLKVLGEAPGKGAILSFTVDGAHAHDVAQILDRYGVAVRAGTHCAEPLMRRFGVTSSARASFALYNTEAEADAFVEALTRTQAFFA</sequence>
<evidence type="ECO:0000313" key="13">
    <source>
        <dbReference type="EMBL" id="MFD1192244.1"/>
    </source>
</evidence>
<proteinExistence type="inferred from homology"/>
<feature type="domain" description="Aminotransferase class V" evidence="12">
    <location>
        <begin position="25"/>
        <end position="392"/>
    </location>
</feature>
<evidence type="ECO:0000256" key="7">
    <source>
        <dbReference type="ARBA" id="ARBA00022679"/>
    </source>
</evidence>
<dbReference type="NCBIfam" id="TIGR01979">
    <property type="entry name" value="sufS"/>
    <property type="match status" value="1"/>
</dbReference>
<keyword evidence="7 11" id="KW-0808">Transferase</keyword>
<gene>
    <name evidence="13" type="ORF">ACFQ27_16775</name>
</gene>
<keyword evidence="8 11" id="KW-0663">Pyridoxal phosphate</keyword>
<evidence type="ECO:0000256" key="9">
    <source>
        <dbReference type="ARBA" id="ARBA00050776"/>
    </source>
</evidence>
<comment type="caution">
    <text evidence="13">The sequence shown here is derived from an EMBL/GenBank/DDBJ whole genome shotgun (WGS) entry which is preliminary data.</text>
</comment>
<evidence type="ECO:0000256" key="6">
    <source>
        <dbReference type="ARBA" id="ARBA00013558"/>
    </source>
</evidence>
<evidence type="ECO:0000256" key="3">
    <source>
        <dbReference type="ARBA" id="ARBA00003120"/>
    </source>
</evidence>
<dbReference type="Proteomes" id="UP001597216">
    <property type="component" value="Unassembled WGS sequence"/>
</dbReference>
<dbReference type="Gene3D" id="3.90.1150.10">
    <property type="entry name" value="Aspartate Aminotransferase, domain 1"/>
    <property type="match status" value="1"/>
</dbReference>
<keyword evidence="14" id="KW-1185">Reference proteome</keyword>
<comment type="function">
    <text evidence="2 11">Catalyzes the removal of elemental sulfur and selenium atoms from L-cysteine, L-cystine, L-selenocysteine, and L-selenocystine to produce L-alanine.</text>
</comment>
<reference evidence="14" key="1">
    <citation type="journal article" date="2019" name="Int. J. Syst. Evol. Microbiol.">
        <title>The Global Catalogue of Microorganisms (GCM) 10K type strain sequencing project: providing services to taxonomists for standard genome sequencing and annotation.</title>
        <authorList>
            <consortium name="The Broad Institute Genomics Platform"/>
            <consortium name="The Broad Institute Genome Sequencing Center for Infectious Disease"/>
            <person name="Wu L."/>
            <person name="Ma J."/>
        </authorList>
    </citation>
    <scope>NUCLEOTIDE SEQUENCE [LARGE SCALE GENOMIC DNA]</scope>
    <source>
        <strain evidence="14">CCUG 55074</strain>
    </source>
</reference>
<dbReference type="InterPro" id="IPR015421">
    <property type="entry name" value="PyrdxlP-dep_Trfase_major"/>
</dbReference>
<name>A0ABW3T4Z2_9CAUL</name>
<dbReference type="EC" id="2.8.1.7" evidence="5 11"/>
<evidence type="ECO:0000256" key="10">
    <source>
        <dbReference type="RuleBase" id="RU004504"/>
    </source>
</evidence>
<dbReference type="InterPro" id="IPR015424">
    <property type="entry name" value="PyrdxlP-dep_Trfase"/>
</dbReference>
<dbReference type="Pfam" id="PF00266">
    <property type="entry name" value="Aminotran_5"/>
    <property type="match status" value="1"/>
</dbReference>
<dbReference type="PANTHER" id="PTHR43586:SF8">
    <property type="entry name" value="CYSTEINE DESULFURASE 1, CHLOROPLASTIC"/>
    <property type="match status" value="1"/>
</dbReference>
<dbReference type="EMBL" id="JBHTLQ010000048">
    <property type="protein sequence ID" value="MFD1192244.1"/>
    <property type="molecule type" value="Genomic_DNA"/>
</dbReference>
<evidence type="ECO:0000256" key="2">
    <source>
        <dbReference type="ARBA" id="ARBA00002824"/>
    </source>
</evidence>
<organism evidence="13 14">
    <name type="scientific">Phenylobacterium conjunctum</name>
    <dbReference type="NCBI Taxonomy" id="1298959"/>
    <lineage>
        <taxon>Bacteria</taxon>
        <taxon>Pseudomonadati</taxon>
        <taxon>Pseudomonadota</taxon>
        <taxon>Alphaproteobacteria</taxon>
        <taxon>Caulobacterales</taxon>
        <taxon>Caulobacteraceae</taxon>
        <taxon>Phenylobacterium</taxon>
    </lineage>
</organism>
<accession>A0ABW3T4Z2</accession>
<dbReference type="PROSITE" id="PS00595">
    <property type="entry name" value="AA_TRANSFER_CLASS_5"/>
    <property type="match status" value="1"/>
</dbReference>
<dbReference type="InterPro" id="IPR010970">
    <property type="entry name" value="Cys_dSase_SufS"/>
</dbReference>
<protein>
    <recommendedName>
        <fullName evidence="6 11">Cysteine desulfurase</fullName>
        <ecNumber evidence="5 11">2.8.1.7</ecNumber>
    </recommendedName>
</protein>
<keyword evidence="13" id="KW-0032">Aminotransferase</keyword>
<dbReference type="RefSeq" id="WP_377354408.1">
    <property type="nucleotide sequence ID" value="NZ_JBHTLQ010000048.1"/>
</dbReference>
<dbReference type="SUPFAM" id="SSF53383">
    <property type="entry name" value="PLP-dependent transferases"/>
    <property type="match status" value="1"/>
</dbReference>
<evidence type="ECO:0000256" key="8">
    <source>
        <dbReference type="ARBA" id="ARBA00022898"/>
    </source>
</evidence>
<dbReference type="InterPro" id="IPR016454">
    <property type="entry name" value="Cysteine_dSase"/>
</dbReference>
<evidence type="ECO:0000259" key="12">
    <source>
        <dbReference type="Pfam" id="PF00266"/>
    </source>
</evidence>
<dbReference type="CDD" id="cd06453">
    <property type="entry name" value="SufS_like"/>
    <property type="match status" value="1"/>
</dbReference>
<dbReference type="PANTHER" id="PTHR43586">
    <property type="entry name" value="CYSTEINE DESULFURASE"/>
    <property type="match status" value="1"/>
</dbReference>
<evidence type="ECO:0000313" key="14">
    <source>
        <dbReference type="Proteomes" id="UP001597216"/>
    </source>
</evidence>
<dbReference type="Gene3D" id="3.40.640.10">
    <property type="entry name" value="Type I PLP-dependent aspartate aminotransferase-like (Major domain)"/>
    <property type="match status" value="1"/>
</dbReference>
<dbReference type="InterPro" id="IPR015422">
    <property type="entry name" value="PyrdxlP-dep_Trfase_small"/>
</dbReference>
<evidence type="ECO:0000256" key="4">
    <source>
        <dbReference type="ARBA" id="ARBA00010447"/>
    </source>
</evidence>
<comment type="cofactor">
    <cofactor evidence="1 10">
        <name>pyridoxal 5'-phosphate</name>
        <dbReference type="ChEBI" id="CHEBI:597326"/>
    </cofactor>
</comment>
<comment type="similarity">
    <text evidence="4 11">Belongs to the class-V pyridoxal-phosphate-dependent aminotransferase family. Csd subfamily.</text>
</comment>
<dbReference type="GO" id="GO:0008483">
    <property type="term" value="F:transaminase activity"/>
    <property type="evidence" value="ECO:0007669"/>
    <property type="project" value="UniProtKB-KW"/>
</dbReference>
<comment type="catalytic activity">
    <reaction evidence="9 11">
        <text>(sulfur carrier)-H + L-cysteine = (sulfur carrier)-SH + L-alanine</text>
        <dbReference type="Rhea" id="RHEA:43892"/>
        <dbReference type="Rhea" id="RHEA-COMP:14737"/>
        <dbReference type="Rhea" id="RHEA-COMP:14739"/>
        <dbReference type="ChEBI" id="CHEBI:29917"/>
        <dbReference type="ChEBI" id="CHEBI:35235"/>
        <dbReference type="ChEBI" id="CHEBI:57972"/>
        <dbReference type="ChEBI" id="CHEBI:64428"/>
        <dbReference type="EC" id="2.8.1.7"/>
    </reaction>
</comment>
<evidence type="ECO:0000256" key="1">
    <source>
        <dbReference type="ARBA" id="ARBA00001933"/>
    </source>
</evidence>